<evidence type="ECO:0000256" key="7">
    <source>
        <dbReference type="ARBA" id="ARBA00022884"/>
    </source>
</evidence>
<accession>A0AAE0ZM70</accession>
<evidence type="ECO:0000256" key="10">
    <source>
        <dbReference type="ARBA" id="ARBA00023242"/>
    </source>
</evidence>
<feature type="compositionally biased region" description="Acidic residues" evidence="14">
    <location>
        <begin position="1126"/>
        <end position="1135"/>
    </location>
</feature>
<feature type="compositionally biased region" description="Basic and acidic residues" evidence="14">
    <location>
        <begin position="524"/>
        <end position="537"/>
    </location>
</feature>
<keyword evidence="18" id="KW-1185">Reference proteome</keyword>
<keyword evidence="7" id="KW-0694">RNA-binding</keyword>
<evidence type="ECO:0000256" key="13">
    <source>
        <dbReference type="ARBA" id="ARBA00049129"/>
    </source>
</evidence>
<comment type="catalytic activity">
    <reaction evidence="11">
        <text>L-lysyl(4)-[histone H3] + 3 S-adenosyl-L-methionine = N(6),N(6),N(6)-trimethyl-L-lysyl(4)-[histone H3] + 3 S-adenosyl-L-homocysteine + 3 H(+)</text>
        <dbReference type="Rhea" id="RHEA:60260"/>
        <dbReference type="Rhea" id="RHEA-COMP:15537"/>
        <dbReference type="Rhea" id="RHEA-COMP:15547"/>
        <dbReference type="ChEBI" id="CHEBI:15378"/>
        <dbReference type="ChEBI" id="CHEBI:29969"/>
        <dbReference type="ChEBI" id="CHEBI:57856"/>
        <dbReference type="ChEBI" id="CHEBI:59789"/>
        <dbReference type="ChEBI" id="CHEBI:61961"/>
        <dbReference type="EC" id="2.1.1.354"/>
    </reaction>
</comment>
<dbReference type="SMART" id="SM00360">
    <property type="entry name" value="RRM"/>
    <property type="match status" value="1"/>
</dbReference>
<evidence type="ECO:0000259" key="16">
    <source>
        <dbReference type="PROSITE" id="PS50868"/>
    </source>
</evidence>
<dbReference type="InterPro" id="IPR024657">
    <property type="entry name" value="COMPASS_Set1_N-SET"/>
</dbReference>
<feature type="compositionally biased region" description="Pro residues" evidence="14">
    <location>
        <begin position="628"/>
        <end position="649"/>
    </location>
</feature>
<reference evidence="17" key="1">
    <citation type="journal article" date="2023" name="G3 (Bethesda)">
        <title>A reference genome for the long-term kleptoplast-retaining sea slug Elysia crispata morphotype clarki.</title>
        <authorList>
            <person name="Eastman K.E."/>
            <person name="Pendleton A.L."/>
            <person name="Shaikh M.A."/>
            <person name="Suttiyut T."/>
            <person name="Ogas R."/>
            <person name="Tomko P."/>
            <person name="Gavelis G."/>
            <person name="Widhalm J.R."/>
            <person name="Wisecaver J.H."/>
        </authorList>
    </citation>
    <scope>NUCLEOTIDE SEQUENCE</scope>
    <source>
        <strain evidence="17">ECLA1</strain>
    </source>
</reference>
<evidence type="ECO:0000256" key="12">
    <source>
        <dbReference type="ARBA" id="ARBA00047583"/>
    </source>
</evidence>
<feature type="compositionally biased region" description="Basic and acidic residues" evidence="14">
    <location>
        <begin position="450"/>
        <end position="468"/>
    </location>
</feature>
<keyword evidence="10" id="KW-0539">Nucleus</keyword>
<dbReference type="SUPFAM" id="SSF82199">
    <property type="entry name" value="SET domain"/>
    <property type="match status" value="1"/>
</dbReference>
<feature type="compositionally biased region" description="Basic and acidic residues" evidence="14">
    <location>
        <begin position="1256"/>
        <end position="1268"/>
    </location>
</feature>
<evidence type="ECO:0000256" key="6">
    <source>
        <dbReference type="ARBA" id="ARBA00022853"/>
    </source>
</evidence>
<dbReference type="CDD" id="cd19169">
    <property type="entry name" value="SET_SETD1"/>
    <property type="match status" value="1"/>
</dbReference>
<feature type="region of interest" description="Disordered" evidence="14">
    <location>
        <begin position="1005"/>
        <end position="1411"/>
    </location>
</feature>
<evidence type="ECO:0000256" key="5">
    <source>
        <dbReference type="ARBA" id="ARBA00022691"/>
    </source>
</evidence>
<keyword evidence="4" id="KW-0808">Transferase</keyword>
<evidence type="ECO:0000256" key="9">
    <source>
        <dbReference type="ARBA" id="ARBA00023163"/>
    </source>
</evidence>
<feature type="compositionally biased region" description="Polar residues" evidence="14">
    <location>
        <begin position="853"/>
        <end position="862"/>
    </location>
</feature>
<keyword evidence="8" id="KW-0805">Transcription regulation</keyword>
<dbReference type="GO" id="GO:0003723">
    <property type="term" value="F:RNA binding"/>
    <property type="evidence" value="ECO:0007669"/>
    <property type="project" value="UniProtKB-KW"/>
</dbReference>
<feature type="compositionally biased region" description="Basic residues" evidence="14">
    <location>
        <begin position="1269"/>
        <end position="1290"/>
    </location>
</feature>
<dbReference type="Pfam" id="PF11764">
    <property type="entry name" value="N-SET"/>
    <property type="match status" value="1"/>
</dbReference>
<sequence>MDHDRRHLIVGQQNMNGMVRHHPQGPHPPMNPDFDKKRRNYKLLSDPMLDHSREKVYRFDGVNAHDGRIIEAKDPRPKYQRIFFRRHPADLPVPRWKYDHYYVGTPPAKEVTFSNLNDNIDRHFLENMVKAFGLIEDAKIYYHPKNKKHLGIGKIVFSQSKAARACVDKLHRTSKMGNIMNVVLDTMGKERQRLIDQKMCERPRLEIEPRHNMHRDIARTSSVDTLERFDYVEPENERRPTYSMKKLQREREQQKRAGGKADGPELDTTSNSSSADMNFGTPFSQGSSGFDGHHFPPHHPPHYGPGDLPPPFTPADFDYHHTPGYLPPHPQTPSHHGPPPMTPHHPMFNDNNYPPPPHGPGMDFGHHGPEFGHIPGPEFGAPPHPPGPDFGGPPRMPGPDFGPRPSHVPPMNLPPRFDSHHCGPHPPPPHHTVFDHSVVPNGGDGGMDNVRPEDRDWHRQGGMVDHHTPPPGAPAVHMPLNHSPANSSVLTPSSSSSTPSSATASRKNRDPRCADKALPPPLEIPKEIPMERKRSDSQPDSADADNEDEPRFMSLESRIQSLLQGGSDTDDKEAAGKAVAQTAAPELDLLPPSSLPPGPLPPVPPHSMPPQSEPIGWDPNSVHIGHNGPPPHLPHPHPLPGGPIPPPPHMMPPHHPPHMIGGHLPPQHPHMMGPPPSGHMIGPPPHPHPSGMDMWGPNHNGGPPMWPGPHAEGGMVPPHPEFEPSLPQHNSNNQPSSNRKKKNKKRNKNGRGGGKFGSNGGDVGHIPPLLDFPGDSPADMHSRDLPGDRSSPDPLADIEIDPVSEDSNVIHHKHQTFNGKVAQNNNAADIEDDRMSLDSISSGEEKLEVADPTQPSHATFNGSGWPGQPFSESFRGPFGPDYEPETDFVTHMFSAVLSDFVKELKSIMQRDLCKKMVETSAFKYFENWWDQEEEKNKQPSKITAVEEKPEKKPPSAPSSTSGMTSALAGLFEARHPWAKEGGLEAGLGFNRYSSGGLLGIRSGMSKLPSFKKKAPEPVHAEEEEDEELKNDDKGDICIAKPKNLGDDDDDDDDDDEDDSDLEETSKALGKKPKRKIYSSDEESEDELVKADTKSPSDEEEEEDDEESEAETSDEEEESEAEKSESSEEEMSMDEDDFKKSKNKAIKKEETEEEDNKAEISSLSSLSDDDEDVDREQQEETKEPKTDTKARRNSEESEEGEIKSEADQDSESEENDAAKGKSPAKSLSPIREEASESADSDGEKNIKMEEDEEEKEQEEKMELKVESLKPKKAPYARRGRGGRRRGRGGRRKSSESEDDIRMINRKADVKTEDTERDNGQISERELPPDSTDTEAAEMLMALAGHRPRVEETQIKSSPSARRDSTTGDEAASDGETGRCKYVNSAIAEHDYFSMPPSSSNHKGEDTDATDSADDDAVRITQEIWIDHNYCLPSAHIKTKELPDHSAPHTQTKNKKVKGKKDRKEMDAKIDATIDEVISKAHIPKSDPKKKTSTPPAKPVKPKLKDVTNKVSRELANILMDVEPKPRVTFTPRTILEERQVFFDIYHHGMDEEDIGYLKRTYDALMQSDDPLFYWLNDILWVQHPHTRIPDPGPPRKRKRTEEPARVHKTGCARTEGYYKITMEEKMLYLGSVNTVPVQQLPEDEEQQEDVKKKQQTSREVRNENRRFQAAIAQFQEEVSDLLKFNQLQFRKKQLRFAKSGIHDWGLFAMEPIAADEMVIEYVGEKIRQPIADLREKHYEMTGIGSSYLFRVDHETIIDATKCGNLARFINHSCNPNCYAKIITVDGFKKIVIYSKRDIDVNDEITYDYKFPFEEDKIPCLCGSQGCRGYLN</sequence>
<feature type="domain" description="Post-SET" evidence="16">
    <location>
        <begin position="1814"/>
        <end position="1830"/>
    </location>
</feature>
<evidence type="ECO:0000256" key="4">
    <source>
        <dbReference type="ARBA" id="ARBA00022679"/>
    </source>
</evidence>
<evidence type="ECO:0000256" key="14">
    <source>
        <dbReference type="SAM" id="MobiDB-lite"/>
    </source>
</evidence>
<comment type="catalytic activity">
    <reaction evidence="12">
        <text>N(6)-methyl-L-lysyl(4)-[histone H3] + S-adenosyl-L-methionine = N(6),N(6)-dimethyl-L-lysyl(4)-[histone H3] + S-adenosyl-L-homocysteine + H(+)</text>
        <dbReference type="Rhea" id="RHEA:60268"/>
        <dbReference type="Rhea" id="RHEA-COMP:15540"/>
        <dbReference type="Rhea" id="RHEA-COMP:15543"/>
        <dbReference type="ChEBI" id="CHEBI:15378"/>
        <dbReference type="ChEBI" id="CHEBI:57856"/>
        <dbReference type="ChEBI" id="CHEBI:59789"/>
        <dbReference type="ChEBI" id="CHEBI:61929"/>
        <dbReference type="ChEBI" id="CHEBI:61976"/>
    </reaction>
</comment>
<dbReference type="EC" id="2.1.1.354" evidence="2"/>
<protein>
    <recommendedName>
        <fullName evidence="2">[histone H3]-lysine(4) N-trimethyltransferase</fullName>
        <ecNumber evidence="2">2.1.1.354</ecNumber>
    </recommendedName>
</protein>
<feature type="region of interest" description="Disordered" evidence="14">
    <location>
        <begin position="1584"/>
        <end position="1606"/>
    </location>
</feature>
<dbReference type="SMART" id="SM00317">
    <property type="entry name" value="SET"/>
    <property type="match status" value="1"/>
</dbReference>
<dbReference type="GO" id="GO:0048188">
    <property type="term" value="C:Set1C/COMPASS complex"/>
    <property type="evidence" value="ECO:0007669"/>
    <property type="project" value="InterPro"/>
</dbReference>
<organism evidence="17 18">
    <name type="scientific">Elysia crispata</name>
    <name type="common">lettuce slug</name>
    <dbReference type="NCBI Taxonomy" id="231223"/>
    <lineage>
        <taxon>Eukaryota</taxon>
        <taxon>Metazoa</taxon>
        <taxon>Spiralia</taxon>
        <taxon>Lophotrochozoa</taxon>
        <taxon>Mollusca</taxon>
        <taxon>Gastropoda</taxon>
        <taxon>Heterobranchia</taxon>
        <taxon>Euthyneura</taxon>
        <taxon>Panpulmonata</taxon>
        <taxon>Sacoglossa</taxon>
        <taxon>Placobranchoidea</taxon>
        <taxon>Plakobranchidae</taxon>
        <taxon>Elysia</taxon>
    </lineage>
</organism>
<feature type="compositionally biased region" description="Low complexity" evidence="14">
    <location>
        <begin position="483"/>
        <end position="505"/>
    </location>
</feature>
<dbReference type="InterPro" id="IPR001214">
    <property type="entry name" value="SET_dom"/>
</dbReference>
<comment type="caution">
    <text evidence="17">The sequence shown here is derived from an EMBL/GenBank/DDBJ whole genome shotgun (WGS) entry which is preliminary data.</text>
</comment>
<evidence type="ECO:0000256" key="3">
    <source>
        <dbReference type="ARBA" id="ARBA00022603"/>
    </source>
</evidence>
<dbReference type="InterPro" id="IPR000504">
    <property type="entry name" value="RRM_dom"/>
</dbReference>
<feature type="region of interest" description="Disordered" evidence="14">
    <location>
        <begin position="586"/>
        <end position="649"/>
    </location>
</feature>
<feature type="compositionally biased region" description="Polar residues" evidence="14">
    <location>
        <begin position="267"/>
        <end position="288"/>
    </location>
</feature>
<feature type="region of interest" description="Disordered" evidence="14">
    <location>
        <begin position="935"/>
        <end position="964"/>
    </location>
</feature>
<dbReference type="InterPro" id="IPR046341">
    <property type="entry name" value="SET_dom_sf"/>
</dbReference>
<gene>
    <name evidence="17" type="ORF">RRG08_011390</name>
</gene>
<evidence type="ECO:0000256" key="8">
    <source>
        <dbReference type="ARBA" id="ARBA00023015"/>
    </source>
</evidence>
<dbReference type="GO" id="GO:0032259">
    <property type="term" value="P:methylation"/>
    <property type="evidence" value="ECO:0007669"/>
    <property type="project" value="UniProtKB-KW"/>
</dbReference>
<dbReference type="GO" id="GO:0140999">
    <property type="term" value="F:histone H3K4 trimethyltransferase activity"/>
    <property type="evidence" value="ECO:0007669"/>
    <property type="project" value="UniProtKB-EC"/>
</dbReference>
<feature type="region of interest" description="Disordered" evidence="14">
    <location>
        <begin position="850"/>
        <end position="877"/>
    </location>
</feature>
<feature type="compositionally biased region" description="Basic and acidic residues" evidence="14">
    <location>
        <begin position="1647"/>
        <end position="1660"/>
    </location>
</feature>
<feature type="compositionally biased region" description="Low complexity" evidence="14">
    <location>
        <begin position="724"/>
        <end position="737"/>
    </location>
</feature>
<feature type="compositionally biased region" description="Gly residues" evidence="14">
    <location>
        <begin position="750"/>
        <end position="763"/>
    </location>
</feature>
<dbReference type="PROSITE" id="PS50280">
    <property type="entry name" value="SET"/>
    <property type="match status" value="1"/>
</dbReference>
<dbReference type="InterPro" id="IPR003616">
    <property type="entry name" value="Post-SET_dom"/>
</dbReference>
<evidence type="ECO:0000256" key="2">
    <source>
        <dbReference type="ARBA" id="ARBA00012182"/>
    </source>
</evidence>
<feature type="compositionally biased region" description="Basic and acidic residues" evidence="14">
    <location>
        <begin position="229"/>
        <end position="240"/>
    </location>
</feature>
<feature type="compositionally biased region" description="Basic residues" evidence="14">
    <location>
        <begin position="738"/>
        <end position="749"/>
    </location>
</feature>
<dbReference type="Gene3D" id="3.30.70.330">
    <property type="match status" value="1"/>
</dbReference>
<feature type="compositionally biased region" description="Basic residues" evidence="14">
    <location>
        <begin position="1450"/>
        <end position="1459"/>
    </location>
</feature>
<feature type="region of interest" description="Disordered" evidence="14">
    <location>
        <begin position="696"/>
        <end position="799"/>
    </location>
</feature>
<feature type="region of interest" description="Disordered" evidence="14">
    <location>
        <begin position="229"/>
        <end position="548"/>
    </location>
</feature>
<feature type="compositionally biased region" description="Pro residues" evidence="14">
    <location>
        <begin position="325"/>
        <end position="343"/>
    </location>
</feature>
<dbReference type="SMART" id="SM01291">
    <property type="entry name" value="N-SET"/>
    <property type="match status" value="1"/>
</dbReference>
<feature type="compositionally biased region" description="Basic and acidic residues" evidence="14">
    <location>
        <begin position="1086"/>
        <end position="1096"/>
    </location>
</feature>
<evidence type="ECO:0000313" key="17">
    <source>
        <dbReference type="EMBL" id="KAK3771456.1"/>
    </source>
</evidence>
<dbReference type="InterPro" id="IPR037841">
    <property type="entry name" value="SET_SETD1A/B"/>
</dbReference>
<dbReference type="PANTHER" id="PTHR45814:SF2">
    <property type="entry name" value="HISTONE-LYSINE N-METHYLTRANSFERASE SETD1"/>
    <property type="match status" value="1"/>
</dbReference>
<proteinExistence type="predicted"/>
<dbReference type="Pfam" id="PF00076">
    <property type="entry name" value="RRM_1"/>
    <property type="match status" value="1"/>
</dbReference>
<feature type="compositionally biased region" description="Basic and acidic residues" evidence="14">
    <location>
        <begin position="778"/>
        <end position="791"/>
    </location>
</feature>
<name>A0AAE0ZM70_9GAST</name>
<dbReference type="InterPro" id="IPR044570">
    <property type="entry name" value="Set1-like"/>
</dbReference>
<feature type="compositionally biased region" description="Basic and acidic residues" evidence="14">
    <location>
        <begin position="1174"/>
        <end position="1205"/>
    </location>
</feature>
<feature type="domain" description="SET" evidence="15">
    <location>
        <begin position="1691"/>
        <end position="1808"/>
    </location>
</feature>
<comment type="catalytic activity">
    <reaction evidence="13">
        <text>N(6),N(6)-dimethyl-L-lysyl(4)-[histone H3] + S-adenosyl-L-methionine = N(6),N(6),N(6)-trimethyl-L-lysyl(4)-[histone H3] + S-adenosyl-L-homocysteine + H(+)</text>
        <dbReference type="Rhea" id="RHEA:60272"/>
        <dbReference type="Rhea" id="RHEA-COMP:15537"/>
        <dbReference type="Rhea" id="RHEA-COMP:15540"/>
        <dbReference type="ChEBI" id="CHEBI:15378"/>
        <dbReference type="ChEBI" id="CHEBI:57856"/>
        <dbReference type="ChEBI" id="CHEBI:59789"/>
        <dbReference type="ChEBI" id="CHEBI:61961"/>
        <dbReference type="ChEBI" id="CHEBI:61976"/>
    </reaction>
</comment>
<dbReference type="SMART" id="SM00508">
    <property type="entry name" value="PostSET"/>
    <property type="match status" value="1"/>
</dbReference>
<evidence type="ECO:0000256" key="1">
    <source>
        <dbReference type="ARBA" id="ARBA00004123"/>
    </source>
</evidence>
<feature type="compositionally biased region" description="Acidic residues" evidence="14">
    <location>
        <begin position="1046"/>
        <end position="1062"/>
    </location>
</feature>
<dbReference type="FunFam" id="2.170.270.10:FF:000010">
    <property type="entry name" value="Histone-lysine N-methyltransferase"/>
    <property type="match status" value="1"/>
</dbReference>
<dbReference type="Gene3D" id="2.170.270.10">
    <property type="entry name" value="SET domain"/>
    <property type="match status" value="1"/>
</dbReference>
<dbReference type="InterPro" id="IPR035979">
    <property type="entry name" value="RBD_domain_sf"/>
</dbReference>
<feature type="compositionally biased region" description="Pro residues" evidence="14">
    <location>
        <begin position="394"/>
        <end position="413"/>
    </location>
</feature>
<dbReference type="PANTHER" id="PTHR45814">
    <property type="entry name" value="HISTONE-LYSINE N-METHYLTRANSFERASE SETD1"/>
    <property type="match status" value="1"/>
</dbReference>
<dbReference type="InterPro" id="IPR012677">
    <property type="entry name" value="Nucleotide-bd_a/b_plait_sf"/>
</dbReference>
<dbReference type="EMBL" id="JAWDGP010003738">
    <property type="protein sequence ID" value="KAK3771456.1"/>
    <property type="molecule type" value="Genomic_DNA"/>
</dbReference>
<keyword evidence="9" id="KW-0804">Transcription</keyword>
<feature type="region of interest" description="Disordered" evidence="14">
    <location>
        <begin position="1439"/>
        <end position="1463"/>
    </location>
</feature>
<dbReference type="PROSITE" id="PS50868">
    <property type="entry name" value="POST_SET"/>
    <property type="match status" value="1"/>
</dbReference>
<feature type="compositionally biased region" description="Pro residues" evidence="14">
    <location>
        <begin position="593"/>
        <end position="612"/>
    </location>
</feature>
<dbReference type="Pfam" id="PF00856">
    <property type="entry name" value="SET"/>
    <property type="match status" value="1"/>
</dbReference>
<dbReference type="SUPFAM" id="SSF54928">
    <property type="entry name" value="RNA-binding domain, RBD"/>
    <property type="match status" value="1"/>
</dbReference>
<feature type="compositionally biased region" description="Basic and acidic residues" evidence="14">
    <location>
        <begin position="1291"/>
        <end position="1326"/>
    </location>
</feature>
<feature type="region of interest" description="Disordered" evidence="14">
    <location>
        <begin position="1639"/>
        <end position="1660"/>
    </location>
</feature>
<dbReference type="Proteomes" id="UP001283361">
    <property type="component" value="Unassembled WGS sequence"/>
</dbReference>
<feature type="compositionally biased region" description="Acidic residues" evidence="14">
    <location>
        <begin position="1097"/>
        <end position="1119"/>
    </location>
</feature>
<feature type="compositionally biased region" description="Basic and acidic residues" evidence="14">
    <location>
        <begin position="944"/>
        <end position="953"/>
    </location>
</feature>
<feature type="region of interest" description="Disordered" evidence="14">
    <location>
        <begin position="1476"/>
        <end position="1503"/>
    </location>
</feature>
<evidence type="ECO:0000256" key="11">
    <source>
        <dbReference type="ARBA" id="ARBA00047571"/>
    </source>
</evidence>
<comment type="subcellular location">
    <subcellularLocation>
        <location evidence="1">Nucleus</location>
    </subcellularLocation>
</comment>
<evidence type="ECO:0000313" key="18">
    <source>
        <dbReference type="Proteomes" id="UP001283361"/>
    </source>
</evidence>
<keyword evidence="6" id="KW-0156">Chromatin regulator</keyword>
<evidence type="ECO:0000259" key="15">
    <source>
        <dbReference type="PROSITE" id="PS50280"/>
    </source>
</evidence>
<keyword evidence="5" id="KW-0949">S-adenosyl-L-methionine</keyword>
<keyword evidence="3" id="KW-0489">Methyltransferase</keyword>